<sequence length="246" mass="25859">MATTFSVSELATKVRAWLGGQTTSPNVAPESYKLETTAATSEKYAVVLAAVYTVGPRSLDDKSSAGSEEPLLRRAKLLAPPDHVSPAGGFPRRVRDLLQRHVSALAAGMSTEEMFVMGRTSFVKEALRRVNLDLLGNSAGGGGGLLVYRARVERLAVEVPCDTVSLAVVAEEGAAPKTAFTLHHVVKLMVNLSLVPGEASVSVDRAEGEPVSVVKLPAGGVGAELHTELHGKTTLRLQLKGPISVS</sequence>
<accession>A0A5J9UNV9</accession>
<name>A0A5J9UNV9_9POAL</name>
<protein>
    <submittedName>
        <fullName evidence="1">Uncharacterized protein</fullName>
    </submittedName>
</protein>
<gene>
    <name evidence="1" type="ORF">EJB05_27398</name>
</gene>
<dbReference type="Gramene" id="TVU24931">
    <property type="protein sequence ID" value="TVU24931"/>
    <property type="gene ID" value="EJB05_27398"/>
</dbReference>
<feature type="non-terminal residue" evidence="1">
    <location>
        <position position="1"/>
    </location>
</feature>
<proteinExistence type="predicted"/>
<organism evidence="1 2">
    <name type="scientific">Eragrostis curvula</name>
    <name type="common">weeping love grass</name>
    <dbReference type="NCBI Taxonomy" id="38414"/>
    <lineage>
        <taxon>Eukaryota</taxon>
        <taxon>Viridiplantae</taxon>
        <taxon>Streptophyta</taxon>
        <taxon>Embryophyta</taxon>
        <taxon>Tracheophyta</taxon>
        <taxon>Spermatophyta</taxon>
        <taxon>Magnoliopsida</taxon>
        <taxon>Liliopsida</taxon>
        <taxon>Poales</taxon>
        <taxon>Poaceae</taxon>
        <taxon>PACMAD clade</taxon>
        <taxon>Chloridoideae</taxon>
        <taxon>Eragrostideae</taxon>
        <taxon>Eragrostidinae</taxon>
        <taxon>Eragrostis</taxon>
    </lineage>
</organism>
<dbReference type="Proteomes" id="UP000324897">
    <property type="component" value="Chromosome 2"/>
</dbReference>
<keyword evidence="2" id="KW-1185">Reference proteome</keyword>
<comment type="caution">
    <text evidence="1">The sequence shown here is derived from an EMBL/GenBank/DDBJ whole genome shotgun (WGS) entry which is preliminary data.</text>
</comment>
<evidence type="ECO:0000313" key="1">
    <source>
        <dbReference type="EMBL" id="TVU24931.1"/>
    </source>
</evidence>
<dbReference type="AlphaFoldDB" id="A0A5J9UNV9"/>
<evidence type="ECO:0000313" key="2">
    <source>
        <dbReference type="Proteomes" id="UP000324897"/>
    </source>
</evidence>
<reference evidence="1 2" key="1">
    <citation type="journal article" date="2019" name="Sci. Rep.">
        <title>A high-quality genome of Eragrostis curvula grass provides insights into Poaceae evolution and supports new strategies to enhance forage quality.</title>
        <authorList>
            <person name="Carballo J."/>
            <person name="Santos B.A.C.M."/>
            <person name="Zappacosta D."/>
            <person name="Garbus I."/>
            <person name="Selva J.P."/>
            <person name="Gallo C.A."/>
            <person name="Diaz A."/>
            <person name="Albertini E."/>
            <person name="Caccamo M."/>
            <person name="Echenique V."/>
        </authorList>
    </citation>
    <scope>NUCLEOTIDE SEQUENCE [LARGE SCALE GENOMIC DNA]</scope>
    <source>
        <strain evidence="2">cv. Victoria</strain>
        <tissue evidence="1">Leaf</tissue>
    </source>
</reference>
<dbReference type="EMBL" id="RWGY01000013">
    <property type="protein sequence ID" value="TVU24931.1"/>
    <property type="molecule type" value="Genomic_DNA"/>
</dbReference>